<proteinExistence type="predicted"/>
<comment type="caution">
    <text evidence="1">The sequence shown here is derived from an EMBL/GenBank/DDBJ whole genome shotgun (WGS) entry which is preliminary data.</text>
</comment>
<accession>A0A4C1Y8P8</accession>
<evidence type="ECO:0000313" key="1">
    <source>
        <dbReference type="EMBL" id="GBP72288.1"/>
    </source>
</evidence>
<gene>
    <name evidence="1" type="ORF">EVAR_24856_1</name>
</gene>
<evidence type="ECO:0000313" key="2">
    <source>
        <dbReference type="Proteomes" id="UP000299102"/>
    </source>
</evidence>
<dbReference type="OrthoDB" id="8775810at2759"/>
<name>A0A4C1Y8P8_EUMVA</name>
<organism evidence="1 2">
    <name type="scientific">Eumeta variegata</name>
    <name type="common">Bagworm moth</name>
    <name type="synonym">Eumeta japonica</name>
    <dbReference type="NCBI Taxonomy" id="151549"/>
    <lineage>
        <taxon>Eukaryota</taxon>
        <taxon>Metazoa</taxon>
        <taxon>Ecdysozoa</taxon>
        <taxon>Arthropoda</taxon>
        <taxon>Hexapoda</taxon>
        <taxon>Insecta</taxon>
        <taxon>Pterygota</taxon>
        <taxon>Neoptera</taxon>
        <taxon>Endopterygota</taxon>
        <taxon>Lepidoptera</taxon>
        <taxon>Glossata</taxon>
        <taxon>Ditrysia</taxon>
        <taxon>Tineoidea</taxon>
        <taxon>Psychidae</taxon>
        <taxon>Oiketicinae</taxon>
        <taxon>Eumeta</taxon>
    </lineage>
</organism>
<protein>
    <recommendedName>
        <fullName evidence="3">Reverse transcriptase domain-containing protein</fullName>
    </recommendedName>
</protein>
<dbReference type="EMBL" id="BGZK01001140">
    <property type="protein sequence ID" value="GBP72288.1"/>
    <property type="molecule type" value="Genomic_DNA"/>
</dbReference>
<evidence type="ECO:0008006" key="3">
    <source>
        <dbReference type="Google" id="ProtNLM"/>
    </source>
</evidence>
<sequence length="173" mass="19528">MKRSKEARTGAGGARRPSRIPLFRLLQLLKGLLHARDAPPAPVRAARAARAAGAAAARLRSTQNHSEPLKRTRPEYKSSGRFVVNATAVRPPRQCCPRLGRQTRWYITDWFDIRRGVRRGCVASPWLFNLFMDSCLYDLKEYERGLRIDELPVNCLLYADNQVILVPSACGLQ</sequence>
<dbReference type="AlphaFoldDB" id="A0A4C1Y8P8"/>
<keyword evidence="2" id="KW-1185">Reference proteome</keyword>
<dbReference type="Proteomes" id="UP000299102">
    <property type="component" value="Unassembled WGS sequence"/>
</dbReference>
<reference evidence="1 2" key="1">
    <citation type="journal article" date="2019" name="Commun. Biol.">
        <title>The bagworm genome reveals a unique fibroin gene that provides high tensile strength.</title>
        <authorList>
            <person name="Kono N."/>
            <person name="Nakamura H."/>
            <person name="Ohtoshi R."/>
            <person name="Tomita M."/>
            <person name="Numata K."/>
            <person name="Arakawa K."/>
        </authorList>
    </citation>
    <scope>NUCLEOTIDE SEQUENCE [LARGE SCALE GENOMIC DNA]</scope>
</reference>